<name>A0A4Z0D531_9FIRM</name>
<dbReference type="Pfam" id="PF18849">
    <property type="entry name" value="baeRF_family7"/>
    <property type="match status" value="1"/>
</dbReference>
<evidence type="ECO:0000313" key="1">
    <source>
        <dbReference type="EMBL" id="TFZ39689.1"/>
    </source>
</evidence>
<dbReference type="AlphaFoldDB" id="A0A4Z0D531"/>
<protein>
    <submittedName>
        <fullName evidence="1">Uncharacterized protein</fullName>
    </submittedName>
</protein>
<evidence type="ECO:0000313" key="2">
    <source>
        <dbReference type="Proteomes" id="UP000298381"/>
    </source>
</evidence>
<dbReference type="RefSeq" id="WP_135271457.1">
    <property type="nucleotide sequence ID" value="NZ_SRIB01000010.1"/>
</dbReference>
<proteinExistence type="predicted"/>
<dbReference type="OrthoDB" id="4393931at2"/>
<comment type="caution">
    <text evidence="1">The sequence shown here is derived from an EMBL/GenBank/DDBJ whole genome shotgun (WGS) entry which is preliminary data.</text>
</comment>
<dbReference type="EMBL" id="SRIB01000010">
    <property type="protein sequence ID" value="TFZ39689.1"/>
    <property type="molecule type" value="Genomic_DNA"/>
</dbReference>
<sequence length="383" mass="44525">MKKLELNTIINLSNFEGKALVSIYMPTYRAGIEVNQNRIILKNRLNEVEDKLSSLGYTKRDVENLLKPAYRLVDETIFWQYQEDGLAIFISDDFFTYFTLPVKFKEMSIVSNRFYIRPLLKYFTQLSQFYVLTLSLEDVNLYEATPFEINKIDSPQIDEIVKNFVPGNELHQEATSPKGAARGGFGGRLHSLHELSKTEKIEISNFLRNIDKEVCKLIDDTRKPLIIYSVEYIYSMYKEVSSYKNILDEYIKGSPMEVKEKEIHEKATVINSKLIEKKIEEDKNKFLELKNANPQLVSEDVKELVKLSFAGNIEILFVAEDYQLFGRFDEEKFEVEVTNEETALNTDLFDFIALKTLFNGGKVYVLEKENLPIEKPIVAILRY</sequence>
<dbReference type="Proteomes" id="UP000298381">
    <property type="component" value="Unassembled WGS sequence"/>
</dbReference>
<dbReference type="InterPro" id="IPR040837">
    <property type="entry name" value="Bact_RF_family7"/>
</dbReference>
<organism evidence="1 2">
    <name type="scientific">Soehngenia longivitae</name>
    <dbReference type="NCBI Taxonomy" id="2562294"/>
    <lineage>
        <taxon>Bacteria</taxon>
        <taxon>Bacillati</taxon>
        <taxon>Bacillota</taxon>
        <taxon>Tissierellia</taxon>
        <taxon>Tissierellales</taxon>
        <taxon>Tissierellaceae</taxon>
        <taxon>Soehngenia</taxon>
    </lineage>
</organism>
<reference evidence="1 2" key="1">
    <citation type="submission" date="2019-03" db="EMBL/GenBank/DDBJ databases">
        <title>Draft genome sequence data and analysis of a Fermenting Bacterium, Soehngenia longevitae strain 1933PT, isolated from petroleum reservoir in Azerbaijan.</title>
        <authorList>
            <person name="Grouzdev D.S."/>
            <person name="Bidzhieva S.K."/>
            <person name="Sokolova D.S."/>
            <person name="Tourova T.P."/>
            <person name="Poltaraus A.B."/>
            <person name="Nazina T.N."/>
        </authorList>
    </citation>
    <scope>NUCLEOTIDE SEQUENCE [LARGE SCALE GENOMIC DNA]</scope>
    <source>
        <strain evidence="1 2">1933P</strain>
    </source>
</reference>
<accession>A0A4Z0D531</accession>
<keyword evidence="2" id="KW-1185">Reference proteome</keyword>
<gene>
    <name evidence="1" type="ORF">E4100_07685</name>
</gene>